<feature type="transmembrane region" description="Helical" evidence="1">
    <location>
        <begin position="53"/>
        <end position="73"/>
    </location>
</feature>
<keyword evidence="1" id="KW-0472">Membrane</keyword>
<organism evidence="2 3">
    <name type="scientific">Salinithrix halophila</name>
    <dbReference type="NCBI Taxonomy" id="1485204"/>
    <lineage>
        <taxon>Bacteria</taxon>
        <taxon>Bacillati</taxon>
        <taxon>Bacillota</taxon>
        <taxon>Bacilli</taxon>
        <taxon>Bacillales</taxon>
        <taxon>Thermoactinomycetaceae</taxon>
        <taxon>Salinithrix</taxon>
    </lineage>
</organism>
<dbReference type="Proteomes" id="UP001595843">
    <property type="component" value="Unassembled WGS sequence"/>
</dbReference>
<dbReference type="EMBL" id="JBHSAP010000015">
    <property type="protein sequence ID" value="MFC4077552.1"/>
    <property type="molecule type" value="Genomic_DNA"/>
</dbReference>
<proteinExistence type="predicted"/>
<keyword evidence="1" id="KW-1133">Transmembrane helix</keyword>
<evidence type="ECO:0000313" key="2">
    <source>
        <dbReference type="EMBL" id="MFC4077552.1"/>
    </source>
</evidence>
<name>A0ABV8JF47_9BACL</name>
<feature type="transmembrane region" description="Helical" evidence="1">
    <location>
        <begin position="21"/>
        <end position="41"/>
    </location>
</feature>
<keyword evidence="1" id="KW-0812">Transmembrane</keyword>
<dbReference type="RefSeq" id="WP_380705362.1">
    <property type="nucleotide sequence ID" value="NZ_JBHSAP010000015.1"/>
</dbReference>
<gene>
    <name evidence="2" type="ORF">ACFOUO_12160</name>
</gene>
<keyword evidence="3" id="KW-1185">Reference proteome</keyword>
<protein>
    <submittedName>
        <fullName evidence="2">Uncharacterized protein</fullName>
    </submittedName>
</protein>
<evidence type="ECO:0000313" key="3">
    <source>
        <dbReference type="Proteomes" id="UP001595843"/>
    </source>
</evidence>
<accession>A0ABV8JF47</accession>
<evidence type="ECO:0000256" key="1">
    <source>
        <dbReference type="SAM" id="Phobius"/>
    </source>
</evidence>
<reference evidence="3" key="1">
    <citation type="journal article" date="2019" name="Int. J. Syst. Evol. Microbiol.">
        <title>The Global Catalogue of Microorganisms (GCM) 10K type strain sequencing project: providing services to taxonomists for standard genome sequencing and annotation.</title>
        <authorList>
            <consortium name="The Broad Institute Genomics Platform"/>
            <consortium name="The Broad Institute Genome Sequencing Center for Infectious Disease"/>
            <person name="Wu L."/>
            <person name="Ma J."/>
        </authorList>
    </citation>
    <scope>NUCLEOTIDE SEQUENCE [LARGE SCALE GENOMIC DNA]</scope>
    <source>
        <strain evidence="3">IBRC-M 10813</strain>
    </source>
</reference>
<comment type="caution">
    <text evidence="2">The sequence shown here is derived from an EMBL/GenBank/DDBJ whole genome shotgun (WGS) entry which is preliminary data.</text>
</comment>
<sequence length="106" mass="12197">MFRLTSIDNTDEGIKMLKRKLTTATIVYLLFFVIFSVHISTGPTSQGEYFGIFNMYAILYIFIYGVSFSVFAYKVANRINRFSRLTNLTIHLLGGALFPNRFALYD</sequence>